<organism evidence="6 7">
    <name type="scientific">Actinomadura verrucosospora</name>
    <dbReference type="NCBI Taxonomy" id="46165"/>
    <lineage>
        <taxon>Bacteria</taxon>
        <taxon>Bacillati</taxon>
        <taxon>Actinomycetota</taxon>
        <taxon>Actinomycetes</taxon>
        <taxon>Streptosporangiales</taxon>
        <taxon>Thermomonosporaceae</taxon>
        <taxon>Actinomadura</taxon>
    </lineage>
</organism>
<dbReference type="InterPro" id="IPR036291">
    <property type="entry name" value="NAD(P)-bd_dom_sf"/>
</dbReference>
<dbReference type="Pfam" id="PF01408">
    <property type="entry name" value="GFO_IDH_MocA"/>
    <property type="match status" value="1"/>
</dbReference>
<dbReference type="PANTHER" id="PTHR22604:SF105">
    <property type="entry name" value="TRANS-1,2-DIHYDROBENZENE-1,2-DIOL DEHYDROGENASE"/>
    <property type="match status" value="1"/>
</dbReference>
<dbReference type="Gene3D" id="3.40.50.720">
    <property type="entry name" value="NAD(P)-binding Rossmann-like Domain"/>
    <property type="match status" value="1"/>
</dbReference>
<dbReference type="SUPFAM" id="SSF55347">
    <property type="entry name" value="Glyceraldehyde-3-phosphate dehydrogenase-like, C-terminal domain"/>
    <property type="match status" value="1"/>
</dbReference>
<feature type="region of interest" description="Disordered" evidence="3">
    <location>
        <begin position="320"/>
        <end position="346"/>
    </location>
</feature>
<dbReference type="Pfam" id="PF22725">
    <property type="entry name" value="GFO_IDH_MocA_C3"/>
    <property type="match status" value="1"/>
</dbReference>
<keyword evidence="7" id="KW-1185">Reference proteome</keyword>
<protein>
    <submittedName>
        <fullName evidence="6">Oxidoreductase</fullName>
    </submittedName>
</protein>
<feature type="domain" description="Gfo/Idh/MocA-like oxidoreductase N-terminal" evidence="4">
    <location>
        <begin position="6"/>
        <end position="122"/>
    </location>
</feature>
<dbReference type="EMBL" id="CP053892">
    <property type="protein sequence ID" value="QKG18869.1"/>
    <property type="molecule type" value="Genomic_DNA"/>
</dbReference>
<gene>
    <name evidence="6" type="ORF">ACTIVE_0505</name>
</gene>
<dbReference type="Gene3D" id="3.30.360.10">
    <property type="entry name" value="Dihydrodipicolinate Reductase, domain 2"/>
    <property type="match status" value="1"/>
</dbReference>
<evidence type="ECO:0000259" key="5">
    <source>
        <dbReference type="Pfam" id="PF22725"/>
    </source>
</evidence>
<feature type="domain" description="GFO/IDH/MocA-like oxidoreductase" evidence="5">
    <location>
        <begin position="133"/>
        <end position="248"/>
    </location>
</feature>
<dbReference type="InterPro" id="IPR050984">
    <property type="entry name" value="Gfo/Idh/MocA_domain"/>
</dbReference>
<dbReference type="GO" id="GO:0016491">
    <property type="term" value="F:oxidoreductase activity"/>
    <property type="evidence" value="ECO:0007669"/>
    <property type="project" value="UniProtKB-KW"/>
</dbReference>
<evidence type="ECO:0000313" key="7">
    <source>
        <dbReference type="Proteomes" id="UP000501240"/>
    </source>
</evidence>
<sequence>MTEPSLRWGILGTGGIASVFAEDVLRLPGHEVAAVGSRSHATAAAFAERYGVPRAHGSYAGLAADDGVDVVYVATPHPMHFEPARLCVEAGRAVLVEKPFTTGAAEAEKLAALARERGVFAMEAMWTRFNPLVRRVRDLVAGGAIGDVTAVYADFSITAAFDAGHRLWSPELGGGALLDLGCYPLSFTWPLLGPPASVQATASPAPTGVDANTGILLGYESGAIALLHCGLLGDSPHGATVVGTRGRIDVASPFYRPASMTVVRTGGDPEVLTADIEGHGYTYQAEEVARCLRAGLTESPLMPLDETIAILRTIDEIAARSGQRPAEGATPQTPRQEPTDRGPSLR</sequence>
<dbReference type="RefSeq" id="WP_173092398.1">
    <property type="nucleotide sequence ID" value="NZ_CP053892.1"/>
</dbReference>
<evidence type="ECO:0000256" key="1">
    <source>
        <dbReference type="ARBA" id="ARBA00010928"/>
    </source>
</evidence>
<dbReference type="Proteomes" id="UP000501240">
    <property type="component" value="Chromosome"/>
</dbReference>
<name>A0A7D4AKI6_ACTVE</name>
<evidence type="ECO:0000313" key="6">
    <source>
        <dbReference type="EMBL" id="QKG18869.1"/>
    </source>
</evidence>
<dbReference type="GO" id="GO:0000166">
    <property type="term" value="F:nucleotide binding"/>
    <property type="evidence" value="ECO:0007669"/>
    <property type="project" value="InterPro"/>
</dbReference>
<evidence type="ECO:0000256" key="3">
    <source>
        <dbReference type="SAM" id="MobiDB-lite"/>
    </source>
</evidence>
<dbReference type="InterPro" id="IPR055170">
    <property type="entry name" value="GFO_IDH_MocA-like_dom"/>
</dbReference>
<proteinExistence type="inferred from homology"/>
<dbReference type="InterPro" id="IPR000683">
    <property type="entry name" value="Gfo/Idh/MocA-like_OxRdtase_N"/>
</dbReference>
<comment type="similarity">
    <text evidence="1">Belongs to the Gfo/Idh/MocA family.</text>
</comment>
<accession>A0A7D4AKI6</accession>
<evidence type="ECO:0000259" key="4">
    <source>
        <dbReference type="Pfam" id="PF01408"/>
    </source>
</evidence>
<reference evidence="6 7" key="1">
    <citation type="submission" date="2020-05" db="EMBL/GenBank/DDBJ databases">
        <title>Actinomadura verrucosospora NRRL-B18236 (PFL_A860) Genome sequencing and assembly.</title>
        <authorList>
            <person name="Samborskyy M."/>
        </authorList>
    </citation>
    <scope>NUCLEOTIDE SEQUENCE [LARGE SCALE GENOMIC DNA]</scope>
    <source>
        <strain evidence="6 7">NRRL:B18236</strain>
    </source>
</reference>
<dbReference type="AlphaFoldDB" id="A0A7D4AKI6"/>
<evidence type="ECO:0000256" key="2">
    <source>
        <dbReference type="ARBA" id="ARBA00023002"/>
    </source>
</evidence>
<dbReference type="SUPFAM" id="SSF51735">
    <property type="entry name" value="NAD(P)-binding Rossmann-fold domains"/>
    <property type="match status" value="1"/>
</dbReference>
<keyword evidence="2" id="KW-0560">Oxidoreductase</keyword>
<dbReference type="PANTHER" id="PTHR22604">
    <property type="entry name" value="OXIDOREDUCTASES"/>
    <property type="match status" value="1"/>
</dbReference>